<dbReference type="Proteomes" id="UP000177383">
    <property type="component" value="Unassembled WGS sequence"/>
</dbReference>
<evidence type="ECO:0000256" key="3">
    <source>
        <dbReference type="ARBA" id="ARBA00047645"/>
    </source>
</evidence>
<dbReference type="Gene3D" id="3.30.70.100">
    <property type="match status" value="1"/>
</dbReference>
<dbReference type="STRING" id="1798375.A2773_07030"/>
<evidence type="ECO:0000256" key="1">
    <source>
        <dbReference type="ARBA" id="ARBA00005614"/>
    </source>
</evidence>
<dbReference type="PANTHER" id="PTHR47268:SF4">
    <property type="entry name" value="ACYLPHOSPHATASE"/>
    <property type="match status" value="1"/>
</dbReference>
<dbReference type="EMBL" id="MFJE01000011">
    <property type="protein sequence ID" value="OGG14826.1"/>
    <property type="molecule type" value="Genomic_DNA"/>
</dbReference>
<comment type="catalytic activity">
    <reaction evidence="3 4">
        <text>an acyl phosphate + H2O = a carboxylate + phosphate + H(+)</text>
        <dbReference type="Rhea" id="RHEA:14965"/>
        <dbReference type="ChEBI" id="CHEBI:15377"/>
        <dbReference type="ChEBI" id="CHEBI:15378"/>
        <dbReference type="ChEBI" id="CHEBI:29067"/>
        <dbReference type="ChEBI" id="CHEBI:43474"/>
        <dbReference type="ChEBI" id="CHEBI:59918"/>
        <dbReference type="EC" id="3.6.1.7"/>
    </reaction>
</comment>
<dbReference type="Pfam" id="PF00708">
    <property type="entry name" value="Acylphosphatase"/>
    <property type="match status" value="1"/>
</dbReference>
<evidence type="ECO:0000313" key="7">
    <source>
        <dbReference type="EMBL" id="OGG14826.1"/>
    </source>
</evidence>
<comment type="caution">
    <text evidence="7">The sequence shown here is derived from an EMBL/GenBank/DDBJ whole genome shotgun (WGS) entry which is preliminary data.</text>
</comment>
<dbReference type="PROSITE" id="PS51160">
    <property type="entry name" value="ACYLPHOSPHATASE_3"/>
    <property type="match status" value="1"/>
</dbReference>
<feature type="domain" description="Acylphosphatase-like" evidence="6">
    <location>
        <begin position="5"/>
        <end position="91"/>
    </location>
</feature>
<evidence type="ECO:0000259" key="6">
    <source>
        <dbReference type="PROSITE" id="PS51160"/>
    </source>
</evidence>
<evidence type="ECO:0000256" key="2">
    <source>
        <dbReference type="ARBA" id="ARBA00012150"/>
    </source>
</evidence>
<gene>
    <name evidence="7" type="ORF">A2773_07030</name>
</gene>
<evidence type="ECO:0000256" key="4">
    <source>
        <dbReference type="PROSITE-ProRule" id="PRU00520"/>
    </source>
</evidence>
<dbReference type="InterPro" id="IPR001792">
    <property type="entry name" value="Acylphosphatase-like_dom"/>
</dbReference>
<accession>A0A1F5ZQP7</accession>
<evidence type="ECO:0000313" key="8">
    <source>
        <dbReference type="Proteomes" id="UP000177383"/>
    </source>
</evidence>
<protein>
    <recommendedName>
        <fullName evidence="2 4">acylphosphatase</fullName>
        <ecNumber evidence="2 4">3.6.1.7</ecNumber>
    </recommendedName>
</protein>
<dbReference type="InterPro" id="IPR036046">
    <property type="entry name" value="Acylphosphatase-like_dom_sf"/>
</dbReference>
<feature type="active site" evidence="4">
    <location>
        <position position="20"/>
    </location>
</feature>
<dbReference type="SUPFAM" id="SSF54975">
    <property type="entry name" value="Acylphosphatase/BLUF domain-like"/>
    <property type="match status" value="1"/>
</dbReference>
<dbReference type="GO" id="GO:0003998">
    <property type="term" value="F:acylphosphatase activity"/>
    <property type="evidence" value="ECO:0007669"/>
    <property type="project" value="UniProtKB-EC"/>
</dbReference>
<reference evidence="7 8" key="1">
    <citation type="journal article" date="2016" name="Nat. Commun.">
        <title>Thousands of microbial genomes shed light on interconnected biogeochemical processes in an aquifer system.</title>
        <authorList>
            <person name="Anantharaman K."/>
            <person name="Brown C.T."/>
            <person name="Hug L.A."/>
            <person name="Sharon I."/>
            <person name="Castelle C.J."/>
            <person name="Probst A.J."/>
            <person name="Thomas B.C."/>
            <person name="Singh A."/>
            <person name="Wilkins M.J."/>
            <person name="Karaoz U."/>
            <person name="Brodie E.L."/>
            <person name="Williams K.H."/>
            <person name="Hubbard S.S."/>
            <person name="Banfield J.F."/>
        </authorList>
    </citation>
    <scope>NUCLEOTIDE SEQUENCE [LARGE SCALE GENOMIC DNA]</scope>
</reference>
<feature type="active site" evidence="4">
    <location>
        <position position="38"/>
    </location>
</feature>
<name>A0A1F5ZQP7_9BACT</name>
<organism evidence="7 8">
    <name type="scientific">Candidatus Gottesmanbacteria bacterium RIFCSPHIGHO2_01_FULL_39_10</name>
    <dbReference type="NCBI Taxonomy" id="1798375"/>
    <lineage>
        <taxon>Bacteria</taxon>
        <taxon>Candidatus Gottesmaniibacteriota</taxon>
    </lineage>
</organism>
<comment type="similarity">
    <text evidence="1 5">Belongs to the acylphosphatase family.</text>
</comment>
<keyword evidence="4" id="KW-0378">Hydrolase</keyword>
<dbReference type="PANTHER" id="PTHR47268">
    <property type="entry name" value="ACYLPHOSPHATASE"/>
    <property type="match status" value="1"/>
</dbReference>
<proteinExistence type="inferred from homology"/>
<dbReference type="AlphaFoldDB" id="A0A1F5ZQP7"/>
<dbReference type="EC" id="3.6.1.7" evidence="2 4"/>
<sequence>MQKVRAHLYIYGDVIGVGFRYWTVGMARKIGVYGWVKNLDNCVEAIIEGEKEKVERMIQACHEGPPTGRVEKIEKTWENYTGEYKDFVIARLAVI</sequence>
<evidence type="ECO:0000256" key="5">
    <source>
        <dbReference type="RuleBase" id="RU004168"/>
    </source>
</evidence>
<dbReference type="InterPro" id="IPR020456">
    <property type="entry name" value="Acylphosphatase"/>
</dbReference>